<evidence type="ECO:0000256" key="1">
    <source>
        <dbReference type="SAM" id="Phobius"/>
    </source>
</evidence>
<protein>
    <submittedName>
        <fullName evidence="2">Uncharacterized protein</fullName>
    </submittedName>
</protein>
<dbReference type="AlphaFoldDB" id="A0ABD6EQS5"/>
<name>A0ABD6EQS5_9BILA</name>
<reference evidence="2 3" key="1">
    <citation type="submission" date="2024-08" db="EMBL/GenBank/DDBJ databases">
        <title>Gnathostoma spinigerum genome.</title>
        <authorList>
            <person name="Gonzalez-Bertolin B."/>
            <person name="Monzon S."/>
            <person name="Zaballos A."/>
            <person name="Jimenez P."/>
            <person name="Dekumyoy P."/>
            <person name="Varona S."/>
            <person name="Cuesta I."/>
            <person name="Sumanam S."/>
            <person name="Adisakwattana P."/>
            <person name="Gasser R.B."/>
            <person name="Hernandez-Gonzalez A."/>
            <person name="Young N.D."/>
            <person name="Perteguer M.J."/>
        </authorList>
    </citation>
    <scope>NUCLEOTIDE SEQUENCE [LARGE SCALE GENOMIC DNA]</scope>
    <source>
        <strain evidence="2">AL3</strain>
        <tissue evidence="2">Liver</tissue>
    </source>
</reference>
<proteinExistence type="predicted"/>
<evidence type="ECO:0000313" key="3">
    <source>
        <dbReference type="Proteomes" id="UP001608902"/>
    </source>
</evidence>
<evidence type="ECO:0000313" key="2">
    <source>
        <dbReference type="EMBL" id="MFH4978615.1"/>
    </source>
</evidence>
<organism evidence="2 3">
    <name type="scientific">Gnathostoma spinigerum</name>
    <dbReference type="NCBI Taxonomy" id="75299"/>
    <lineage>
        <taxon>Eukaryota</taxon>
        <taxon>Metazoa</taxon>
        <taxon>Ecdysozoa</taxon>
        <taxon>Nematoda</taxon>
        <taxon>Chromadorea</taxon>
        <taxon>Rhabditida</taxon>
        <taxon>Spirurina</taxon>
        <taxon>Gnathostomatomorpha</taxon>
        <taxon>Gnathostomatoidea</taxon>
        <taxon>Gnathostomatidae</taxon>
        <taxon>Gnathostoma</taxon>
    </lineage>
</organism>
<sequence length="102" mass="11970">MYGHTNDESALISGPLPFCFNREHIRIVGKIKLYELFSFVQCRLSFVSLFPFVVVLFFSFTTDRYICYFFLLKEAVESEDVALLSSYYSVKILQFLFLCFTV</sequence>
<dbReference type="EMBL" id="JBGFUD010003343">
    <property type="protein sequence ID" value="MFH4978615.1"/>
    <property type="molecule type" value="Genomic_DNA"/>
</dbReference>
<comment type="caution">
    <text evidence="2">The sequence shown here is derived from an EMBL/GenBank/DDBJ whole genome shotgun (WGS) entry which is preliminary data.</text>
</comment>
<keyword evidence="1" id="KW-0812">Transmembrane</keyword>
<keyword evidence="3" id="KW-1185">Reference proteome</keyword>
<accession>A0ABD6EQS5</accession>
<dbReference type="Proteomes" id="UP001608902">
    <property type="component" value="Unassembled WGS sequence"/>
</dbReference>
<keyword evidence="1" id="KW-0472">Membrane</keyword>
<gene>
    <name evidence="2" type="ORF">AB6A40_005324</name>
</gene>
<feature type="transmembrane region" description="Helical" evidence="1">
    <location>
        <begin position="36"/>
        <end position="61"/>
    </location>
</feature>
<keyword evidence="1" id="KW-1133">Transmembrane helix</keyword>